<name>A0A7W9YDG0_9HYPH</name>
<protein>
    <submittedName>
        <fullName evidence="1">DNA-binding transcriptional ArsR family regulator</fullName>
    </submittedName>
</protein>
<accession>A0A7W9YDG0</accession>
<evidence type="ECO:0000313" key="1">
    <source>
        <dbReference type="EMBL" id="MBB6165878.1"/>
    </source>
</evidence>
<reference evidence="1 2" key="1">
    <citation type="submission" date="2020-08" db="EMBL/GenBank/DDBJ databases">
        <title>Genomic Encyclopedia of Type Strains, Phase IV (KMG-IV): sequencing the most valuable type-strain genomes for metagenomic binning, comparative biology and taxonomic classification.</title>
        <authorList>
            <person name="Goeker M."/>
        </authorList>
    </citation>
    <scope>NUCLEOTIDE SEQUENCE [LARGE SCALE GENOMIC DNA]</scope>
    <source>
        <strain evidence="1 2">DSM 100734</strain>
    </source>
</reference>
<dbReference type="GO" id="GO:0003700">
    <property type="term" value="F:DNA-binding transcription factor activity"/>
    <property type="evidence" value="ECO:0007669"/>
    <property type="project" value="InterPro"/>
</dbReference>
<dbReference type="GO" id="GO:0003677">
    <property type="term" value="F:DNA binding"/>
    <property type="evidence" value="ECO:0007669"/>
    <property type="project" value="UniProtKB-KW"/>
</dbReference>
<sequence>MPDLLPQPERDEIDLSVVFSTLSDPLRRTAIAILATLPDGMERNCVSFGFPVAKASLTHHFKILREAGLISQIDYGNRRASSLRREDIDARFPGLLAMLVKELEQDGGADKAATSAGKR</sequence>
<gene>
    <name evidence="1" type="ORF">HNQ72_005728</name>
</gene>
<dbReference type="RefSeq" id="WP_183997525.1">
    <property type="nucleotide sequence ID" value="NZ_BMHW01000014.1"/>
</dbReference>
<comment type="caution">
    <text evidence="1">The sequence shown here is derived from an EMBL/GenBank/DDBJ whole genome shotgun (WGS) entry which is preliminary data.</text>
</comment>
<dbReference type="InterPro" id="IPR036388">
    <property type="entry name" value="WH-like_DNA-bd_sf"/>
</dbReference>
<dbReference type="Proteomes" id="UP000547879">
    <property type="component" value="Unassembled WGS sequence"/>
</dbReference>
<evidence type="ECO:0000313" key="2">
    <source>
        <dbReference type="Proteomes" id="UP000547879"/>
    </source>
</evidence>
<organism evidence="1 2">
    <name type="scientific">Rhizobium wenxiniae</name>
    <dbReference type="NCBI Taxonomy" id="1737357"/>
    <lineage>
        <taxon>Bacteria</taxon>
        <taxon>Pseudomonadati</taxon>
        <taxon>Pseudomonadota</taxon>
        <taxon>Alphaproteobacteria</taxon>
        <taxon>Hyphomicrobiales</taxon>
        <taxon>Rhizobiaceae</taxon>
        <taxon>Rhizobium/Agrobacterium group</taxon>
        <taxon>Rhizobium</taxon>
    </lineage>
</organism>
<keyword evidence="1" id="KW-0238">DNA-binding</keyword>
<proteinExistence type="predicted"/>
<dbReference type="InterPro" id="IPR036390">
    <property type="entry name" value="WH_DNA-bd_sf"/>
</dbReference>
<dbReference type="AlphaFoldDB" id="A0A7W9YDG0"/>
<keyword evidence="2" id="KW-1185">Reference proteome</keyword>
<dbReference type="PRINTS" id="PR00778">
    <property type="entry name" value="HTHARSR"/>
</dbReference>
<dbReference type="InterPro" id="IPR001845">
    <property type="entry name" value="HTH_ArsR_DNA-bd_dom"/>
</dbReference>
<dbReference type="Gene3D" id="1.10.10.10">
    <property type="entry name" value="Winged helix-like DNA-binding domain superfamily/Winged helix DNA-binding domain"/>
    <property type="match status" value="1"/>
</dbReference>
<dbReference type="EMBL" id="JACHEG010000012">
    <property type="protein sequence ID" value="MBB6165878.1"/>
    <property type="molecule type" value="Genomic_DNA"/>
</dbReference>
<dbReference type="SUPFAM" id="SSF46785">
    <property type="entry name" value="Winged helix' DNA-binding domain"/>
    <property type="match status" value="1"/>
</dbReference>